<dbReference type="EMBL" id="FQUS01000009">
    <property type="protein sequence ID" value="SHF48138.1"/>
    <property type="molecule type" value="Genomic_DNA"/>
</dbReference>
<dbReference type="InterPro" id="IPR027039">
    <property type="entry name" value="Crtac1"/>
</dbReference>
<name>A0A1M5C068_9BACT</name>
<dbReference type="AlphaFoldDB" id="A0A1M5C068"/>
<organism evidence="3 4">
    <name type="scientific">Fodinibius roseus</name>
    <dbReference type="NCBI Taxonomy" id="1194090"/>
    <lineage>
        <taxon>Bacteria</taxon>
        <taxon>Pseudomonadati</taxon>
        <taxon>Balneolota</taxon>
        <taxon>Balneolia</taxon>
        <taxon>Balneolales</taxon>
        <taxon>Balneolaceae</taxon>
        <taxon>Fodinibius</taxon>
    </lineage>
</organism>
<evidence type="ECO:0000256" key="1">
    <source>
        <dbReference type="ARBA" id="ARBA00022729"/>
    </source>
</evidence>
<protein>
    <submittedName>
        <fullName evidence="3">Repeat domain-containing protein</fullName>
    </submittedName>
</protein>
<proteinExistence type="predicted"/>
<dbReference type="PANTHER" id="PTHR16026:SF0">
    <property type="entry name" value="CARTILAGE ACIDIC PROTEIN 1"/>
    <property type="match status" value="1"/>
</dbReference>
<dbReference type="Pfam" id="PF13517">
    <property type="entry name" value="FG-GAP_3"/>
    <property type="match status" value="3"/>
</dbReference>
<evidence type="ECO:0000313" key="3">
    <source>
        <dbReference type="EMBL" id="SHF48138.1"/>
    </source>
</evidence>
<evidence type="ECO:0000259" key="2">
    <source>
        <dbReference type="Pfam" id="PF07593"/>
    </source>
</evidence>
<dbReference type="PROSITE" id="PS51257">
    <property type="entry name" value="PROKAR_LIPOPROTEIN"/>
    <property type="match status" value="1"/>
</dbReference>
<dbReference type="RefSeq" id="WP_073063066.1">
    <property type="nucleotide sequence ID" value="NZ_FQUS01000009.1"/>
</dbReference>
<dbReference type="Pfam" id="PF07593">
    <property type="entry name" value="UnbV_ASPIC"/>
    <property type="match status" value="1"/>
</dbReference>
<dbReference type="InterPro" id="IPR028994">
    <property type="entry name" value="Integrin_alpha_N"/>
</dbReference>
<reference evidence="3 4" key="1">
    <citation type="submission" date="2016-11" db="EMBL/GenBank/DDBJ databases">
        <authorList>
            <person name="Jaros S."/>
            <person name="Januszkiewicz K."/>
            <person name="Wedrychowicz H."/>
        </authorList>
    </citation>
    <scope>NUCLEOTIDE SEQUENCE [LARGE SCALE GENOMIC DNA]</scope>
    <source>
        <strain evidence="3 4">DSM 21986</strain>
    </source>
</reference>
<dbReference type="InterPro" id="IPR011519">
    <property type="entry name" value="UnbV_ASPIC"/>
</dbReference>
<dbReference type="Proteomes" id="UP000184041">
    <property type="component" value="Unassembled WGS sequence"/>
</dbReference>
<evidence type="ECO:0000313" key="4">
    <source>
        <dbReference type="Proteomes" id="UP000184041"/>
    </source>
</evidence>
<keyword evidence="4" id="KW-1185">Reference proteome</keyword>
<dbReference type="SUPFAM" id="SSF69318">
    <property type="entry name" value="Integrin alpha N-terminal domain"/>
    <property type="match status" value="3"/>
</dbReference>
<dbReference type="STRING" id="1194090.SAMN05443144_10949"/>
<feature type="domain" description="ASPIC/UnbV" evidence="2">
    <location>
        <begin position="561"/>
        <end position="627"/>
    </location>
</feature>
<dbReference type="Gene3D" id="2.130.10.130">
    <property type="entry name" value="Integrin alpha, N-terminal"/>
    <property type="match status" value="5"/>
</dbReference>
<dbReference type="OrthoDB" id="9816120at2"/>
<dbReference type="InterPro" id="IPR013517">
    <property type="entry name" value="FG-GAP"/>
</dbReference>
<dbReference type="PANTHER" id="PTHR16026">
    <property type="entry name" value="CARTILAGE ACIDIC PROTEIN 1"/>
    <property type="match status" value="1"/>
</dbReference>
<gene>
    <name evidence="3" type="ORF">SAMN05443144_10949</name>
</gene>
<sequence>MIAAKTLVNNTGIFWIIALLFTGCTTSEDLEWHREEGYRWAELTPGFFGSTGFQKLDSTDTGIRFRNSVSRERIEENRNFLNGSGVSTADVDGDGWVDIYLARLEGPNKLYRNRGNFEFEDITEKANLAHEGYHSTGVVFADVNGDSHPDLLVTSLAKRNELYLNDGEGHFTLKEDSGLGPSEGSNTMALADIDNDGDLDLYITNYKLRTVRDIYPAEELSTENTVRREGDSLVVIPPFDKYYGIIETEGQSYRNEYGAKDELYINQGGSSFRKAVNDKDYFLAADGSQEGLSRDWGLTAKFQDVNGDGYSDLYVANDFWTPDRMWMNQGNGTFRSVDRNAIRNMSFSAMGVDFSDINRDGAVDIFVSEMLSSSHQRRLRQLSEHLDPIEGRPQYNRNSLYLNRGDLTFAEISSYSNVTATEWSWATNFLDIDLDGYEDLIITTGYAYDYQDIDTQIQLNSRSGSPGSMQRRNDIITYPRLALPNQMLRNNRDLTFSDKSVDWGFSEDDISLGLALADLDNDGDADFVINRFNQAALVYRNETNAPRIAVQLSGEAPNTGGIGAKVTLTGASVDQQKEMSAGGSYVSGPQPMLFFAAESGDKLHGLTVQWPDGSTTHIDSVKANRVYDIEQSLSRANVKSPSKEKETESATSLFQEVSDEIGYIHHEDPYTDVNVQPLLPVLLSRQGPGIAWIDYEGDGDDDLFIASGKGGRTGIFENTGEGEFEPLVPDGPRSTAPGDQTTILGWHTRKGLHLITGSANFEQGDPRVPSALSYIVNGGNAPDMVQKIPGILSTTGPLAASDYDGDGDVDLFVGGRFKPGEYPRDASSRLFRNEKGRFVPDRVNSKKLDETGLVSGAVFTDYDGDGDQDLLLSRAWDSILLLENQNGLFVDISSEAGLQKFKGWWNGVATGDFNNDGRPDIVAGNIGSNSVYQPDEEYPLKLYYSDFDMDGTLDIIDSYYNTTLQAYVPRRKLYDFDSMPSVLGRINSHKQFARSSVGEITGQDVATIPSREINTVEQMLFINTKEGFEAAPLPVTAQFSAAFHTGIADFNSDGNEDLFLSQNNFAFPDNIPRLDAGRGLLLLGDGDGSFEVVRGRESGIMIYGQQRGAAVSDFNGDGRPDLAVTQNEGPVKLYRNRGSKPGIRIRLAGPPENRDAIGSGMRVRYEDGSRGPLREVQAGTGYWSQHSTTPVMGAAGKAVALEIYWFDGETDTVDISSGAGSEKEYIIRY</sequence>
<accession>A0A1M5C068</accession>
<keyword evidence="1" id="KW-0732">Signal</keyword>